<dbReference type="PANTHER" id="PTHR23108">
    <property type="entry name" value="METHYLTRANSFERASE-RELATED"/>
    <property type="match status" value="1"/>
</dbReference>
<dbReference type="GO" id="GO:0008276">
    <property type="term" value="F:protein methyltransferase activity"/>
    <property type="evidence" value="ECO:0007669"/>
    <property type="project" value="InterPro"/>
</dbReference>
<dbReference type="Gene3D" id="3.40.50.150">
    <property type="entry name" value="Vaccinia Virus protein VP39"/>
    <property type="match status" value="1"/>
</dbReference>
<dbReference type="GO" id="GO:0005634">
    <property type="term" value="C:nucleus"/>
    <property type="evidence" value="ECO:0007669"/>
    <property type="project" value="TreeGrafter"/>
</dbReference>
<protein>
    <recommendedName>
        <fullName evidence="3">Methyltransferase-like protein 22</fullName>
    </recommendedName>
</protein>
<evidence type="ECO:0000313" key="2">
    <source>
        <dbReference type="Proteomes" id="UP001457282"/>
    </source>
</evidence>
<comment type="caution">
    <text evidence="1">The sequence shown here is derived from an EMBL/GenBank/DDBJ whole genome shotgun (WGS) entry which is preliminary data.</text>
</comment>
<dbReference type="SUPFAM" id="SSF53335">
    <property type="entry name" value="S-adenosyl-L-methionine-dependent methyltransferases"/>
    <property type="match status" value="1"/>
</dbReference>
<evidence type="ECO:0000313" key="1">
    <source>
        <dbReference type="EMBL" id="KAK9923330.1"/>
    </source>
</evidence>
<dbReference type="Pfam" id="PF10294">
    <property type="entry name" value="Methyltransf_16"/>
    <property type="match status" value="1"/>
</dbReference>
<dbReference type="InterPro" id="IPR029063">
    <property type="entry name" value="SAM-dependent_MTases_sf"/>
</dbReference>
<organism evidence="1 2">
    <name type="scientific">Rubus argutus</name>
    <name type="common">Southern blackberry</name>
    <dbReference type="NCBI Taxonomy" id="59490"/>
    <lineage>
        <taxon>Eukaryota</taxon>
        <taxon>Viridiplantae</taxon>
        <taxon>Streptophyta</taxon>
        <taxon>Embryophyta</taxon>
        <taxon>Tracheophyta</taxon>
        <taxon>Spermatophyta</taxon>
        <taxon>Magnoliopsida</taxon>
        <taxon>eudicotyledons</taxon>
        <taxon>Gunneridae</taxon>
        <taxon>Pentapetalae</taxon>
        <taxon>rosids</taxon>
        <taxon>fabids</taxon>
        <taxon>Rosales</taxon>
        <taxon>Rosaceae</taxon>
        <taxon>Rosoideae</taxon>
        <taxon>Rosoideae incertae sedis</taxon>
        <taxon>Rubus</taxon>
    </lineage>
</organism>
<dbReference type="EMBL" id="JBEDUW010000006">
    <property type="protein sequence ID" value="KAK9923330.1"/>
    <property type="molecule type" value="Genomic_DNA"/>
</dbReference>
<dbReference type="Proteomes" id="UP001457282">
    <property type="component" value="Unassembled WGS sequence"/>
</dbReference>
<dbReference type="PANTHER" id="PTHR23108:SF0">
    <property type="entry name" value="METHYLTRANSFERASE-LIKE PROTEIN 22"/>
    <property type="match status" value="1"/>
</dbReference>
<reference evidence="1 2" key="1">
    <citation type="journal article" date="2023" name="G3 (Bethesda)">
        <title>A chromosome-length genome assembly and annotation of blackberry (Rubus argutus, cv. 'Hillquist').</title>
        <authorList>
            <person name="Bruna T."/>
            <person name="Aryal R."/>
            <person name="Dudchenko O."/>
            <person name="Sargent D.J."/>
            <person name="Mead D."/>
            <person name="Buti M."/>
            <person name="Cavallini A."/>
            <person name="Hytonen T."/>
            <person name="Andres J."/>
            <person name="Pham M."/>
            <person name="Weisz D."/>
            <person name="Mascagni F."/>
            <person name="Usai G."/>
            <person name="Natali L."/>
            <person name="Bassil N."/>
            <person name="Fernandez G.E."/>
            <person name="Lomsadze A."/>
            <person name="Armour M."/>
            <person name="Olukolu B."/>
            <person name="Poorten T."/>
            <person name="Britton C."/>
            <person name="Davik J."/>
            <person name="Ashrafi H."/>
            <person name="Aiden E.L."/>
            <person name="Borodovsky M."/>
            <person name="Worthington M."/>
        </authorList>
    </citation>
    <scope>NUCLEOTIDE SEQUENCE [LARGE SCALE GENOMIC DNA]</scope>
    <source>
        <strain evidence="1">PI 553951</strain>
    </source>
</reference>
<dbReference type="InterPro" id="IPR019410">
    <property type="entry name" value="Methyltransf_16"/>
</dbReference>
<proteinExistence type="predicted"/>
<dbReference type="FunFam" id="3.40.50.150:FF:000267">
    <property type="entry name" value="Putative methyltransferase family protein"/>
    <property type="match status" value="1"/>
</dbReference>
<dbReference type="AlphaFoldDB" id="A0AAW1WEM1"/>
<gene>
    <name evidence="1" type="ORF">M0R45_031755</name>
</gene>
<dbReference type="InterPro" id="IPR038899">
    <property type="entry name" value="METTL22"/>
</dbReference>
<sequence>MEEGSVETTRHLNHTDSEEVMSEVHLGCPPGFSGPHISYFTFSIPPVEATKQMISFDEDGDLILPRRNKLSTQSYTVTIQHSITSTIPCVGLQVWRAELVLSDFLLHKMFTSSELDGIVSLELGAGTGLVGVLLARVAKTVFITDHGNEILDNCAKNVELNSELINHRAIVYVRELDWMNPWPPRITMEESSFCKTKRYSWTLSEVEIAHEASLLVAADVIYSDGLTDAFFSTLERLMSLGSEKVLYLALEKRYNFSLDDLDVVANGYLHFRSYLQLEGDCEDLECGSMPRFVGKCIDITEIPQYVKEYDRGNDVEIWEIKYSKGKF</sequence>
<keyword evidence="2" id="KW-1185">Reference proteome</keyword>
<accession>A0AAW1WEM1</accession>
<evidence type="ECO:0008006" key="3">
    <source>
        <dbReference type="Google" id="ProtNLM"/>
    </source>
</evidence>
<name>A0AAW1WEM1_RUBAR</name>